<sequence>MVDDLVARIEAQLGWGDGKNWNNGDFEELSERIFAETKKRLSVTTLKRIWGRAERVANPSSSTLNILSEFVGYDNWRMFVQAQVSQESTEAPQIEAKAPFPWKIPLALGFVMLIALLLAFYASDTEQPSMPTPSLEKTDFHFSRRTLSEGLPNSVVFAYDATAAPDGASIEIQQSWDNKKRMTVSATDSIATSIYYRPGFFKSKLVVGDTVVKETDVFIPTQGWLGMVENDSMPIYLETREIQKDDYLAITPETVAAYGLDPRTTEVVTSLYHVADYGELYTDDFQLSLQLQNTFPQGRTGCQWVRMFVLYDGGAIGIPLAKKGCAAQLDLMLFGDYISGKTTDLSGLGVDFTEAATLQCNSKAGMLEILVNGQTAYTAKVPIAAKKLVGVVVHFEGSGLMKEVSLGNTQGLYHAL</sequence>
<reference evidence="2 3" key="1">
    <citation type="submission" date="2017-08" db="EMBL/GenBank/DDBJ databases">
        <title>The complete genome sequence of Maribacter sp. B1, isolated from deep-sea sediment.</title>
        <authorList>
            <person name="Wu Y.-H."/>
            <person name="Cheng H."/>
            <person name="Xu X.-W."/>
        </authorList>
    </citation>
    <scope>NUCLEOTIDE SEQUENCE [LARGE SCALE GENOMIC DNA]</scope>
    <source>
        <strain evidence="2 3">B1</strain>
    </source>
</reference>
<keyword evidence="1" id="KW-0472">Membrane</keyword>
<evidence type="ECO:0000256" key="1">
    <source>
        <dbReference type="SAM" id="Phobius"/>
    </source>
</evidence>
<dbReference type="EMBL" id="CP022957">
    <property type="protein sequence ID" value="ASV31083.1"/>
    <property type="molecule type" value="Genomic_DNA"/>
</dbReference>
<organism evidence="2 3">
    <name type="scientific">Maribacter cobaltidurans</name>
    <dbReference type="NCBI Taxonomy" id="1178778"/>
    <lineage>
        <taxon>Bacteria</taxon>
        <taxon>Pseudomonadati</taxon>
        <taxon>Bacteroidota</taxon>
        <taxon>Flavobacteriia</taxon>
        <taxon>Flavobacteriales</taxon>
        <taxon>Flavobacteriaceae</taxon>
        <taxon>Maribacter</taxon>
    </lineage>
</organism>
<keyword evidence="1" id="KW-1133">Transmembrane helix</keyword>
<dbReference type="KEGG" id="marb:CJ263_13160"/>
<evidence type="ECO:0000313" key="2">
    <source>
        <dbReference type="EMBL" id="ASV31083.1"/>
    </source>
</evidence>
<proteinExistence type="predicted"/>
<keyword evidence="1" id="KW-0812">Transmembrane</keyword>
<feature type="transmembrane region" description="Helical" evidence="1">
    <location>
        <begin position="104"/>
        <end position="122"/>
    </location>
</feature>
<evidence type="ECO:0000313" key="3">
    <source>
        <dbReference type="Proteomes" id="UP000215244"/>
    </source>
</evidence>
<protein>
    <submittedName>
        <fullName evidence="2">Uncharacterized protein</fullName>
    </submittedName>
</protein>
<keyword evidence="3" id="KW-1185">Reference proteome</keyword>
<name>A0A223V6N4_9FLAO</name>
<accession>A0A223V6N4</accession>
<dbReference type="AlphaFoldDB" id="A0A223V6N4"/>
<dbReference type="Proteomes" id="UP000215244">
    <property type="component" value="Chromosome"/>
</dbReference>
<gene>
    <name evidence="2" type="ORF">CJ263_13160</name>
</gene>